<dbReference type="STRING" id="463014.BAU07_09040"/>
<dbReference type="EMBL" id="CP016172">
    <property type="protein sequence ID" value="ANN80358.1"/>
    <property type="molecule type" value="Genomic_DNA"/>
</dbReference>
<protein>
    <submittedName>
        <fullName evidence="2">Amine oxidoreductase</fullName>
    </submittedName>
</protein>
<dbReference type="OrthoDB" id="7849608at2"/>
<dbReference type="Gene3D" id="3.50.50.60">
    <property type="entry name" value="FAD/NAD(P)-binding domain"/>
    <property type="match status" value="1"/>
</dbReference>
<evidence type="ECO:0000313" key="3">
    <source>
        <dbReference type="Proteomes" id="UP000091926"/>
    </source>
</evidence>
<dbReference type="InterPro" id="IPR002937">
    <property type="entry name" value="Amino_oxidase"/>
</dbReference>
<reference evidence="2 3" key="1">
    <citation type="submission" date="2016-06" db="EMBL/GenBank/DDBJ databases">
        <title>Complete genome sequences of Bordetella bronchialis and Bordetella flabilis.</title>
        <authorList>
            <person name="LiPuma J.J."/>
            <person name="Spilker T."/>
        </authorList>
    </citation>
    <scope>NUCLEOTIDE SEQUENCE [LARGE SCALE GENOMIC DNA]</scope>
    <source>
        <strain evidence="2 3">AU10664</strain>
    </source>
</reference>
<organism evidence="2 3">
    <name type="scientific">Bordetella flabilis</name>
    <dbReference type="NCBI Taxonomy" id="463014"/>
    <lineage>
        <taxon>Bacteria</taxon>
        <taxon>Pseudomonadati</taxon>
        <taxon>Pseudomonadota</taxon>
        <taxon>Betaproteobacteria</taxon>
        <taxon>Burkholderiales</taxon>
        <taxon>Alcaligenaceae</taxon>
        <taxon>Bordetella</taxon>
    </lineage>
</organism>
<dbReference type="InterPro" id="IPR017830">
    <property type="entry name" value="SQase_HpnE"/>
</dbReference>
<feature type="domain" description="Amine oxidase" evidence="1">
    <location>
        <begin position="11"/>
        <end position="429"/>
    </location>
</feature>
<dbReference type="AlphaFoldDB" id="A0A193GLB4"/>
<evidence type="ECO:0000313" key="2">
    <source>
        <dbReference type="EMBL" id="ANN80358.1"/>
    </source>
</evidence>
<dbReference type="InterPro" id="IPR036188">
    <property type="entry name" value="FAD/NAD-bd_sf"/>
</dbReference>
<dbReference type="KEGG" id="bfz:BAU07_09040"/>
<proteinExistence type="predicted"/>
<dbReference type="InterPro" id="IPR050464">
    <property type="entry name" value="Zeta_carotene_desat/Oxidored"/>
</dbReference>
<dbReference type="NCBIfam" id="TIGR03467">
    <property type="entry name" value="HpnE"/>
    <property type="match status" value="1"/>
</dbReference>
<evidence type="ECO:0000259" key="1">
    <source>
        <dbReference type="Pfam" id="PF01593"/>
    </source>
</evidence>
<dbReference type="RefSeq" id="WP_066665139.1">
    <property type="nucleotide sequence ID" value="NZ_CBCSCL010000050.1"/>
</dbReference>
<gene>
    <name evidence="2" type="ORF">BAU07_09040</name>
</gene>
<keyword evidence="3" id="KW-1185">Reference proteome</keyword>
<accession>A0A193GLB4</accession>
<dbReference type="GO" id="GO:0016491">
    <property type="term" value="F:oxidoreductase activity"/>
    <property type="evidence" value="ECO:0007669"/>
    <property type="project" value="InterPro"/>
</dbReference>
<dbReference type="Pfam" id="PF01593">
    <property type="entry name" value="Amino_oxidase"/>
    <property type="match status" value="1"/>
</dbReference>
<dbReference type="Proteomes" id="UP000091926">
    <property type="component" value="Chromosome"/>
</dbReference>
<dbReference type="PANTHER" id="PTHR42923:SF47">
    <property type="entry name" value="BLR3003 PROTEIN"/>
    <property type="match status" value="1"/>
</dbReference>
<dbReference type="PANTHER" id="PTHR42923">
    <property type="entry name" value="PROTOPORPHYRINOGEN OXIDASE"/>
    <property type="match status" value="1"/>
</dbReference>
<dbReference type="SUPFAM" id="SSF51905">
    <property type="entry name" value="FAD/NAD(P)-binding domain"/>
    <property type="match status" value="1"/>
</dbReference>
<name>A0A193GLB4_9BORD</name>
<sequence>MKAAVVGAGWAGLSAAVALRDAGWEVTVYEAGRTPGGRARRVPREGGALPLDNGQHILLGAYADTLALMRRLGRDPETLLARLPLRLASLDGGFRLAAPRLPAPWHAAWGLLTARGLAWRDRRAALRLMRRLRADRWRVPAGETVARLLDRLRQPAGVIRLLWEPLCLAALNTAPGQACAQLYAHVLRDSLAGRRAASDILVPRVDLSALWPDAAAATCRMRYGHAVRAVDPDDGGIVVDGTRYDAAVLAVPPAAAARVLAQGRAAQFAAGLADIPHSPIATLTLRLAQPWPLPQPMMMLHDYPAEGQDGQWVFDRAWLAGAADGPGEIAVVASAAASLAARDRQQVIDALMVQLREQAARGGLPPMPEVLDATLLIDRRATFMALPGLPRAGQATPWRTLGLAGDWTDTGYPGVLEGAVRSGQRAAAWIMGAG</sequence>